<evidence type="ECO:0000313" key="1">
    <source>
        <dbReference type="EMBL" id="KGA18273.1"/>
    </source>
</evidence>
<name>A0A094SIM7_9ZZZZ</name>
<evidence type="ECO:0008006" key="2">
    <source>
        <dbReference type="Google" id="ProtNLM"/>
    </source>
</evidence>
<dbReference type="AlphaFoldDB" id="A0A094SIM7"/>
<dbReference type="EMBL" id="JNSL01000046">
    <property type="protein sequence ID" value="KGA18273.1"/>
    <property type="molecule type" value="Genomic_DNA"/>
</dbReference>
<comment type="caution">
    <text evidence="1">The sequence shown here is derived from an EMBL/GenBank/DDBJ whole genome shotgun (WGS) entry which is preliminary data.</text>
</comment>
<reference evidence="1" key="1">
    <citation type="submission" date="2014-06" db="EMBL/GenBank/DDBJ databases">
        <title>Key roles for freshwater Actinobacteria revealed by deep metagenomic sequencing.</title>
        <authorList>
            <person name="Ghai R."/>
            <person name="Mizuno C.M."/>
            <person name="Picazo A."/>
            <person name="Camacho A."/>
            <person name="Rodriguez-Valera F."/>
        </authorList>
    </citation>
    <scope>NUCLEOTIDE SEQUENCE</scope>
</reference>
<organism evidence="1">
    <name type="scientific">freshwater metagenome</name>
    <dbReference type="NCBI Taxonomy" id="449393"/>
    <lineage>
        <taxon>unclassified sequences</taxon>
        <taxon>metagenomes</taxon>
        <taxon>ecological metagenomes</taxon>
    </lineage>
</organism>
<proteinExistence type="predicted"/>
<dbReference type="Gene3D" id="3.30.1460.10">
    <property type="match status" value="1"/>
</dbReference>
<sequence>MLALAEVSEYLTEQDLNFEFAGDKTVVVSLPGTNKQFVNVAMTLGDSVFKIESFVARNPDENHEVVYRWILEQNRKLLVVNYCLDHLGDIYLSGVLPMETLNLDQIDQLLGVMLQTSDNSFNVLLELGFKSAIEREWAWRTSKGMDLANLKAFAHLFTSPEEN</sequence>
<protein>
    <recommendedName>
        <fullName evidence="2">YbjN domain-containing protein</fullName>
    </recommendedName>
</protein>
<dbReference type="InterPro" id="IPR019660">
    <property type="entry name" value="Put_sensory_transdc_reg_YbjN"/>
</dbReference>
<dbReference type="SUPFAM" id="SSF69635">
    <property type="entry name" value="Type III secretory system chaperone-like"/>
    <property type="match status" value="1"/>
</dbReference>
<accession>A0A094SIM7</accession>
<dbReference type="Pfam" id="PF10722">
    <property type="entry name" value="YbjN"/>
    <property type="match status" value="1"/>
</dbReference>
<gene>
    <name evidence="1" type="ORF">GM51_8760</name>
</gene>